<dbReference type="PANTHER" id="PTHR19375">
    <property type="entry name" value="HEAT SHOCK PROTEIN 70KDA"/>
    <property type="match status" value="1"/>
</dbReference>
<dbReference type="GO" id="GO:0006950">
    <property type="term" value="P:response to stress"/>
    <property type="evidence" value="ECO:0007669"/>
    <property type="project" value="UniProtKB-ARBA"/>
</dbReference>
<comment type="caution">
    <text evidence="4">The sequence shown here is derived from an EMBL/GenBank/DDBJ whole genome shotgun (WGS) entry which is preliminary data.</text>
</comment>
<dbReference type="FunFam" id="3.30.30.30:FF:000001">
    <property type="entry name" value="heat shock 70 kDa protein-like"/>
    <property type="match status" value="1"/>
</dbReference>
<dbReference type="GO" id="GO:0140662">
    <property type="term" value="F:ATP-dependent protein folding chaperone"/>
    <property type="evidence" value="ECO:0007669"/>
    <property type="project" value="InterPro"/>
</dbReference>
<dbReference type="Proteomes" id="UP001432322">
    <property type="component" value="Unassembled WGS sequence"/>
</dbReference>
<evidence type="ECO:0000313" key="4">
    <source>
        <dbReference type="EMBL" id="GMT27248.1"/>
    </source>
</evidence>
<dbReference type="GO" id="GO:0005524">
    <property type="term" value="F:ATP binding"/>
    <property type="evidence" value="ECO:0007669"/>
    <property type="project" value="UniProtKB-KW"/>
</dbReference>
<keyword evidence="3" id="KW-0067">ATP-binding</keyword>
<dbReference type="Gene3D" id="3.30.30.30">
    <property type="match status" value="1"/>
</dbReference>
<protein>
    <submittedName>
        <fullName evidence="4">Uncharacterized protein</fullName>
    </submittedName>
</protein>
<dbReference type="EMBL" id="BTSY01000005">
    <property type="protein sequence ID" value="GMT27248.1"/>
    <property type="molecule type" value="Genomic_DNA"/>
</dbReference>
<gene>
    <name evidence="4" type="ORF">PFISCL1PPCAC_18545</name>
</gene>
<feature type="non-terminal residue" evidence="4">
    <location>
        <position position="201"/>
    </location>
</feature>
<organism evidence="4 5">
    <name type="scientific">Pristionchus fissidentatus</name>
    <dbReference type="NCBI Taxonomy" id="1538716"/>
    <lineage>
        <taxon>Eukaryota</taxon>
        <taxon>Metazoa</taxon>
        <taxon>Ecdysozoa</taxon>
        <taxon>Nematoda</taxon>
        <taxon>Chromadorea</taxon>
        <taxon>Rhabditida</taxon>
        <taxon>Rhabditina</taxon>
        <taxon>Diplogasteromorpha</taxon>
        <taxon>Diplogasteroidea</taxon>
        <taxon>Neodiplogasteridae</taxon>
        <taxon>Pristionchus</taxon>
    </lineage>
</organism>
<dbReference type="AlphaFoldDB" id="A0AAV5W953"/>
<dbReference type="FunFam" id="3.30.420.40:FF:000004">
    <property type="entry name" value="Molecular chaperone DnaK"/>
    <property type="match status" value="1"/>
</dbReference>
<reference evidence="4" key="1">
    <citation type="submission" date="2023-10" db="EMBL/GenBank/DDBJ databases">
        <title>Genome assembly of Pristionchus species.</title>
        <authorList>
            <person name="Yoshida K."/>
            <person name="Sommer R.J."/>
        </authorList>
    </citation>
    <scope>NUCLEOTIDE SEQUENCE</scope>
    <source>
        <strain evidence="4">RS5133</strain>
    </source>
</reference>
<evidence type="ECO:0000313" key="5">
    <source>
        <dbReference type="Proteomes" id="UP001432322"/>
    </source>
</evidence>
<dbReference type="PRINTS" id="PR00301">
    <property type="entry name" value="HEATSHOCK70"/>
</dbReference>
<sequence length="201" mass="21799">MKTGIGIDLGTTNSCVGVLRNGKVDIIANDLGIRTTPSHVAFSNIGHLFGDDAKSQVSTNPRNSVFDTKRLIGRKFDDASTQSNLRHWPFKIVSDAGGKPKVQIEYRGETKMFTPEEISSMVLLKMKKTAEAFLGVPVTDAVISVPASFNFAQREATKDAGTLAGLNVLRLINEPTAAAIAYYLQLPMKSAGERNVLIFDL</sequence>
<evidence type="ECO:0000256" key="3">
    <source>
        <dbReference type="ARBA" id="ARBA00022840"/>
    </source>
</evidence>
<dbReference type="InterPro" id="IPR018181">
    <property type="entry name" value="Heat_shock_70_CS"/>
</dbReference>
<dbReference type="InterPro" id="IPR043129">
    <property type="entry name" value="ATPase_NBD"/>
</dbReference>
<proteinExistence type="inferred from homology"/>
<evidence type="ECO:0000256" key="1">
    <source>
        <dbReference type="ARBA" id="ARBA00007381"/>
    </source>
</evidence>
<name>A0AAV5W953_9BILA</name>
<dbReference type="Pfam" id="PF00012">
    <property type="entry name" value="HSP70"/>
    <property type="match status" value="1"/>
</dbReference>
<comment type="similarity">
    <text evidence="1">Belongs to the heat shock protein 70 family.</text>
</comment>
<evidence type="ECO:0000256" key="2">
    <source>
        <dbReference type="ARBA" id="ARBA00022741"/>
    </source>
</evidence>
<dbReference type="Gene3D" id="3.30.420.40">
    <property type="match status" value="1"/>
</dbReference>
<dbReference type="PROSITE" id="PS00297">
    <property type="entry name" value="HSP70_1"/>
    <property type="match status" value="1"/>
</dbReference>
<keyword evidence="5" id="KW-1185">Reference proteome</keyword>
<accession>A0AAV5W953</accession>
<keyword evidence="2" id="KW-0547">Nucleotide-binding</keyword>
<dbReference type="SUPFAM" id="SSF53067">
    <property type="entry name" value="Actin-like ATPase domain"/>
    <property type="match status" value="1"/>
</dbReference>
<dbReference type="InterPro" id="IPR013126">
    <property type="entry name" value="Hsp_70_fam"/>
</dbReference>